<comment type="pathway">
    <text evidence="3">Protein modification; protein ubiquitination.</text>
</comment>
<gene>
    <name evidence="17" type="ORF">NTEN_LOCUS10240</name>
</gene>
<evidence type="ECO:0000256" key="2">
    <source>
        <dbReference type="ARBA" id="ARBA00004167"/>
    </source>
</evidence>
<dbReference type="FunFam" id="3.30.40.10:FF:000051">
    <property type="entry name" value="RBR-type E3 ubiquitin transferase"/>
    <property type="match status" value="1"/>
</dbReference>
<dbReference type="SMART" id="SM00647">
    <property type="entry name" value="IBR"/>
    <property type="match status" value="1"/>
</dbReference>
<dbReference type="AlphaFoldDB" id="A0A6H5GMV9"/>
<evidence type="ECO:0000256" key="5">
    <source>
        <dbReference type="ARBA" id="ARBA00022679"/>
    </source>
</evidence>
<proteinExistence type="inferred from homology"/>
<evidence type="ECO:0000256" key="15">
    <source>
        <dbReference type="SAM" id="MobiDB-lite"/>
    </source>
</evidence>
<evidence type="ECO:0000256" key="6">
    <source>
        <dbReference type="ARBA" id="ARBA00022692"/>
    </source>
</evidence>
<evidence type="ECO:0000256" key="10">
    <source>
        <dbReference type="ARBA" id="ARBA00022786"/>
    </source>
</evidence>
<evidence type="ECO:0000256" key="8">
    <source>
        <dbReference type="ARBA" id="ARBA00022737"/>
    </source>
</evidence>
<name>A0A6H5GMV9_9HEMI</name>
<keyword evidence="11" id="KW-0862">Zinc</keyword>
<reference evidence="17 18" key="1">
    <citation type="submission" date="2020-02" db="EMBL/GenBank/DDBJ databases">
        <authorList>
            <person name="Ferguson B K."/>
        </authorList>
    </citation>
    <scope>NUCLEOTIDE SEQUENCE [LARGE SCALE GENOMIC DNA]</scope>
</reference>
<organism evidence="17 18">
    <name type="scientific">Nesidiocoris tenuis</name>
    <dbReference type="NCBI Taxonomy" id="355587"/>
    <lineage>
        <taxon>Eukaryota</taxon>
        <taxon>Metazoa</taxon>
        <taxon>Ecdysozoa</taxon>
        <taxon>Arthropoda</taxon>
        <taxon>Hexapoda</taxon>
        <taxon>Insecta</taxon>
        <taxon>Pterygota</taxon>
        <taxon>Neoptera</taxon>
        <taxon>Paraneoptera</taxon>
        <taxon>Hemiptera</taxon>
        <taxon>Heteroptera</taxon>
        <taxon>Panheteroptera</taxon>
        <taxon>Cimicomorpha</taxon>
        <taxon>Miridae</taxon>
        <taxon>Dicyphina</taxon>
        <taxon>Nesidiocoris</taxon>
    </lineage>
</organism>
<dbReference type="GO" id="GO:0008270">
    <property type="term" value="F:zinc ion binding"/>
    <property type="evidence" value="ECO:0007669"/>
    <property type="project" value="UniProtKB-KW"/>
</dbReference>
<dbReference type="GO" id="GO:0061630">
    <property type="term" value="F:ubiquitin protein ligase activity"/>
    <property type="evidence" value="ECO:0007669"/>
    <property type="project" value="UniProtKB-EC"/>
</dbReference>
<dbReference type="Pfam" id="PF01485">
    <property type="entry name" value="IBR"/>
    <property type="match status" value="1"/>
</dbReference>
<dbReference type="GO" id="GO:0016567">
    <property type="term" value="P:protein ubiquitination"/>
    <property type="evidence" value="ECO:0007669"/>
    <property type="project" value="InterPro"/>
</dbReference>
<sequence>MIGGAGGGGDDDSGGSGRRGRGGRDGRAERPSSLVKSWYGALHEEDDDGSQKTLLPERLKWRSSLALGSSLLSRLSRSRLEMEPSGGGDQLRKVHTSPWLALTNSEPMKPINRLRTSTMCSRCSSLLSMASSSRYSISAEGQYVQVPQSQQPQSQQQHHSHSILCKLCLTTVPMADTWTLQCSCSFCAECMKAYVEFEISQGAYEISCPDAMCEAQGVVSLSEIENLVNSDLMEKHRRYRLNKEVEDNEKLIWCPSAGCETVCTLTPLSAHKVHCPSCSTDFCSLCRGPWHGGGALPSGRAGPRHTFRLGAHQVLSHVRRPHRERRRLRPDDVQTLQARLLLVLPGIARRRLPPPTLRQGPLQEQTGPFAGLGDLASNPGDRDFRRFRHPAPRRFAAAPPRRALHSMLQVPRMHRRPPPRTRRRTARRIVRSGAPNCAVTAALKDSTIESSEAVGLSHWWAPWRLSAARSDTRDPPWRLSAARHDTKNPPRQVTAAPKDSSIESSKFEPSWGVSSRGDRVSDWLSAARFGTTAEAAKCHTFQGCQGGQVPRVLWVQGARGRTFHGFRAPECRTCQGGRAPPTAPSNGLNFRILRPPRGRAVRYILC</sequence>
<comment type="subcellular location">
    <subcellularLocation>
        <location evidence="2">Membrane</location>
        <topology evidence="2">Single-pass membrane protein</topology>
    </subcellularLocation>
</comment>
<evidence type="ECO:0000256" key="13">
    <source>
        <dbReference type="ARBA" id="ARBA00023136"/>
    </source>
</evidence>
<protein>
    <recommendedName>
        <fullName evidence="4">RBR-type E3 ubiquitin transferase</fullName>
        <ecNumber evidence="4">2.3.2.31</ecNumber>
    </recommendedName>
</protein>
<evidence type="ECO:0000256" key="9">
    <source>
        <dbReference type="ARBA" id="ARBA00022771"/>
    </source>
</evidence>
<dbReference type="GO" id="GO:0005737">
    <property type="term" value="C:cytoplasm"/>
    <property type="evidence" value="ECO:0007669"/>
    <property type="project" value="UniProtKB-ARBA"/>
</dbReference>
<dbReference type="PANTHER" id="PTHR11685">
    <property type="entry name" value="RBR FAMILY RING FINGER AND IBR DOMAIN-CONTAINING"/>
    <property type="match status" value="1"/>
</dbReference>
<evidence type="ECO:0000256" key="11">
    <source>
        <dbReference type="ARBA" id="ARBA00022833"/>
    </source>
</evidence>
<keyword evidence="9" id="KW-0863">Zinc-finger</keyword>
<feature type="region of interest" description="Disordered" evidence="15">
    <location>
        <begin position="1"/>
        <end position="36"/>
    </location>
</feature>
<dbReference type="OrthoDB" id="10009520at2759"/>
<keyword evidence="7" id="KW-0479">Metal-binding</keyword>
<evidence type="ECO:0000313" key="18">
    <source>
        <dbReference type="Proteomes" id="UP000479000"/>
    </source>
</evidence>
<keyword evidence="12" id="KW-1133">Transmembrane helix</keyword>
<dbReference type="EC" id="2.3.2.31" evidence="4"/>
<dbReference type="InterPro" id="IPR031127">
    <property type="entry name" value="E3_UB_ligase_RBR"/>
</dbReference>
<keyword evidence="13" id="KW-0472">Membrane</keyword>
<comment type="similarity">
    <text evidence="14">Belongs to the RBR family. RNF144 subfamily.</text>
</comment>
<dbReference type="InterPro" id="IPR044066">
    <property type="entry name" value="TRIAD_supradom"/>
</dbReference>
<evidence type="ECO:0000256" key="4">
    <source>
        <dbReference type="ARBA" id="ARBA00012251"/>
    </source>
</evidence>
<evidence type="ECO:0000313" key="17">
    <source>
        <dbReference type="EMBL" id="CAB0004763.1"/>
    </source>
</evidence>
<keyword evidence="10" id="KW-0833">Ubl conjugation pathway</keyword>
<dbReference type="Gene3D" id="3.30.40.10">
    <property type="entry name" value="Zinc/RING finger domain, C3HC4 (zinc finger)"/>
    <property type="match status" value="1"/>
</dbReference>
<evidence type="ECO:0000256" key="1">
    <source>
        <dbReference type="ARBA" id="ARBA00001798"/>
    </source>
</evidence>
<dbReference type="EMBL" id="CADCXU010015149">
    <property type="protein sequence ID" value="CAB0004763.1"/>
    <property type="molecule type" value="Genomic_DNA"/>
</dbReference>
<keyword evidence="5" id="KW-0808">Transferase</keyword>
<keyword evidence="6" id="KW-0812">Transmembrane</keyword>
<dbReference type="SUPFAM" id="SSF57850">
    <property type="entry name" value="RING/U-box"/>
    <property type="match status" value="2"/>
</dbReference>
<accession>A0A6H5GMV9</accession>
<evidence type="ECO:0000256" key="12">
    <source>
        <dbReference type="ARBA" id="ARBA00022989"/>
    </source>
</evidence>
<dbReference type="GO" id="GO:0031090">
    <property type="term" value="C:organelle membrane"/>
    <property type="evidence" value="ECO:0007669"/>
    <property type="project" value="UniProtKB-ARBA"/>
</dbReference>
<dbReference type="InterPro" id="IPR002867">
    <property type="entry name" value="IBR_dom"/>
</dbReference>
<feature type="compositionally biased region" description="Basic and acidic residues" evidence="15">
    <location>
        <begin position="470"/>
        <end position="488"/>
    </location>
</feature>
<evidence type="ECO:0000256" key="3">
    <source>
        <dbReference type="ARBA" id="ARBA00004906"/>
    </source>
</evidence>
<evidence type="ECO:0000256" key="14">
    <source>
        <dbReference type="ARBA" id="ARBA00038342"/>
    </source>
</evidence>
<feature type="domain" description="RING-type" evidence="16">
    <location>
        <begin position="161"/>
        <end position="293"/>
    </location>
</feature>
<evidence type="ECO:0000259" key="16">
    <source>
        <dbReference type="PROSITE" id="PS51873"/>
    </source>
</evidence>
<keyword evidence="8" id="KW-0677">Repeat</keyword>
<dbReference type="InterPro" id="IPR013083">
    <property type="entry name" value="Znf_RING/FYVE/PHD"/>
</dbReference>
<keyword evidence="18" id="KW-1185">Reference proteome</keyword>
<feature type="region of interest" description="Disordered" evidence="15">
    <location>
        <begin position="470"/>
        <end position="511"/>
    </location>
</feature>
<dbReference type="PROSITE" id="PS51873">
    <property type="entry name" value="TRIAD"/>
    <property type="match status" value="1"/>
</dbReference>
<dbReference type="CDD" id="cd16632">
    <property type="entry name" value="mRING-HC-C4C4_RBR_RNF144"/>
    <property type="match status" value="1"/>
</dbReference>
<comment type="catalytic activity">
    <reaction evidence="1">
        <text>[E2 ubiquitin-conjugating enzyme]-S-ubiquitinyl-L-cysteine + [acceptor protein]-L-lysine = [E2 ubiquitin-conjugating enzyme]-L-cysteine + [acceptor protein]-N(6)-ubiquitinyl-L-lysine.</text>
        <dbReference type="EC" id="2.3.2.31"/>
    </reaction>
</comment>
<evidence type="ECO:0000256" key="7">
    <source>
        <dbReference type="ARBA" id="ARBA00022723"/>
    </source>
</evidence>
<dbReference type="Proteomes" id="UP000479000">
    <property type="component" value="Unassembled WGS sequence"/>
</dbReference>